<protein>
    <submittedName>
        <fullName evidence="1">Uncharacterized protein</fullName>
    </submittedName>
</protein>
<organism evidence="1 2">
    <name type="scientific">Candidatus Roizmanbacteria bacterium GW2011_GWB1_40_7</name>
    <dbReference type="NCBI Taxonomy" id="1618482"/>
    <lineage>
        <taxon>Bacteria</taxon>
        <taxon>Candidatus Roizmaniibacteriota</taxon>
    </lineage>
</organism>
<name>A0A0G0T5U1_9BACT</name>
<gene>
    <name evidence="1" type="ORF">UU14_C0006G0027</name>
</gene>
<reference evidence="1 2" key="1">
    <citation type="journal article" date="2015" name="Nature">
        <title>rRNA introns, odd ribosomes, and small enigmatic genomes across a large radiation of phyla.</title>
        <authorList>
            <person name="Brown C.T."/>
            <person name="Hug L.A."/>
            <person name="Thomas B.C."/>
            <person name="Sharon I."/>
            <person name="Castelle C.J."/>
            <person name="Singh A."/>
            <person name="Wilkins M.J."/>
            <person name="Williams K.H."/>
            <person name="Banfield J.F."/>
        </authorList>
    </citation>
    <scope>NUCLEOTIDE SEQUENCE [LARGE SCALE GENOMIC DNA]</scope>
</reference>
<dbReference type="AlphaFoldDB" id="A0A0G0T5U1"/>
<evidence type="ECO:0000313" key="1">
    <source>
        <dbReference type="EMBL" id="KKR72388.1"/>
    </source>
</evidence>
<sequence length="53" mass="6102">MKNPDMSVKAQLIDHVGYLTGNVSSFITLYKTIGGNVYCYRIYIRSMNCYDPF</sequence>
<dbReference type="Proteomes" id="UP000034664">
    <property type="component" value="Unassembled WGS sequence"/>
</dbReference>
<comment type="caution">
    <text evidence="1">The sequence shown here is derived from an EMBL/GenBank/DDBJ whole genome shotgun (WGS) entry which is preliminary data.</text>
</comment>
<proteinExistence type="predicted"/>
<accession>A0A0G0T5U1</accession>
<evidence type="ECO:0000313" key="2">
    <source>
        <dbReference type="Proteomes" id="UP000034664"/>
    </source>
</evidence>
<dbReference type="EMBL" id="LBZM01000006">
    <property type="protein sequence ID" value="KKR72388.1"/>
    <property type="molecule type" value="Genomic_DNA"/>
</dbReference>